<evidence type="ECO:0000313" key="4">
    <source>
        <dbReference type="Proteomes" id="UP000295438"/>
    </source>
</evidence>
<keyword evidence="1" id="KW-0175">Coiled coil</keyword>
<feature type="transmembrane region" description="Helical" evidence="2">
    <location>
        <begin position="6"/>
        <end position="24"/>
    </location>
</feature>
<proteinExistence type="predicted"/>
<organism evidence="3 4">
    <name type="scientific">Algoriphagus formosus</name>
    <dbReference type="NCBI Taxonomy" id="2007308"/>
    <lineage>
        <taxon>Bacteria</taxon>
        <taxon>Pseudomonadati</taxon>
        <taxon>Bacteroidota</taxon>
        <taxon>Cytophagia</taxon>
        <taxon>Cytophagales</taxon>
        <taxon>Cyclobacteriaceae</taxon>
        <taxon>Algoriphagus</taxon>
    </lineage>
</organism>
<keyword evidence="4" id="KW-1185">Reference proteome</keyword>
<sequence>MYSILFFILYILLFVLFFILKNNFKRKEIFLQKNVEQLDFEKEVLEDKLKKSQDKNTLLEKELLKSNKKLVEMQAVLDRVNTENESLRKLISELQKSKGTKNDDITIEYLVQK</sequence>
<accession>A0A4V3ASH9</accession>
<keyword evidence="2" id="KW-1133">Transmembrane helix</keyword>
<dbReference type="EMBL" id="SMUW01000018">
    <property type="protein sequence ID" value="TDK50615.1"/>
    <property type="molecule type" value="Genomic_DNA"/>
</dbReference>
<keyword evidence="2" id="KW-0472">Membrane</keyword>
<dbReference type="AlphaFoldDB" id="A0A4V3ASH9"/>
<dbReference type="Proteomes" id="UP000295438">
    <property type="component" value="Unassembled WGS sequence"/>
</dbReference>
<evidence type="ECO:0000313" key="3">
    <source>
        <dbReference type="EMBL" id="TDK50615.1"/>
    </source>
</evidence>
<gene>
    <name evidence="3" type="ORF">E1898_00825</name>
</gene>
<comment type="caution">
    <text evidence="3">The sequence shown here is derived from an EMBL/GenBank/DDBJ whole genome shotgun (WGS) entry which is preliminary data.</text>
</comment>
<protein>
    <submittedName>
        <fullName evidence="3">Uncharacterized protein</fullName>
    </submittedName>
</protein>
<evidence type="ECO:0000256" key="1">
    <source>
        <dbReference type="SAM" id="Coils"/>
    </source>
</evidence>
<dbReference type="RefSeq" id="WP_100630265.1">
    <property type="nucleotide sequence ID" value="NZ_SMUW01000018.1"/>
</dbReference>
<evidence type="ECO:0000256" key="2">
    <source>
        <dbReference type="SAM" id="Phobius"/>
    </source>
</evidence>
<feature type="coiled-coil region" evidence="1">
    <location>
        <begin position="35"/>
        <end position="97"/>
    </location>
</feature>
<keyword evidence="2" id="KW-0812">Transmembrane</keyword>
<reference evidence="3 4" key="1">
    <citation type="submission" date="2019-03" db="EMBL/GenBank/DDBJ databases">
        <title>Algoriphagus aquimaris sp. nov., isolated form marine sediment in Pohang, Korea.</title>
        <authorList>
            <person name="Kim J."/>
            <person name="Yoon S.-H."/>
            <person name="Lee S.-S."/>
        </authorList>
    </citation>
    <scope>NUCLEOTIDE SEQUENCE [LARGE SCALE GENOMIC DNA]</scope>
    <source>
        <strain evidence="3 4">F21</strain>
    </source>
</reference>
<name>A0A4V3ASH9_9BACT</name>